<dbReference type="SMART" id="SM00020">
    <property type="entry name" value="Tryp_SPc"/>
    <property type="match status" value="1"/>
</dbReference>
<evidence type="ECO:0000256" key="5">
    <source>
        <dbReference type="ARBA" id="ARBA00023157"/>
    </source>
</evidence>
<keyword evidence="9" id="KW-1185">Reference proteome</keyword>
<keyword evidence="5" id="KW-1015">Disulfide bond</keyword>
<feature type="chain" id="PRO_5046099357" evidence="7">
    <location>
        <begin position="28"/>
        <end position="302"/>
    </location>
</feature>
<dbReference type="KEGG" id="bdr:105233111"/>
<name>A0A6I9VIH3_BACDO</name>
<evidence type="ECO:0000259" key="8">
    <source>
        <dbReference type="PROSITE" id="PS50240"/>
    </source>
</evidence>
<evidence type="ECO:0000256" key="2">
    <source>
        <dbReference type="ARBA" id="ARBA00022670"/>
    </source>
</evidence>
<dbReference type="GeneID" id="105233111"/>
<keyword evidence="7" id="KW-0732">Signal</keyword>
<dbReference type="GO" id="GO:0004252">
    <property type="term" value="F:serine-type endopeptidase activity"/>
    <property type="evidence" value="ECO:0007669"/>
    <property type="project" value="InterPro"/>
</dbReference>
<dbReference type="SUPFAM" id="SSF50494">
    <property type="entry name" value="Trypsin-like serine proteases"/>
    <property type="match status" value="1"/>
</dbReference>
<dbReference type="PANTHER" id="PTHR24276:SF98">
    <property type="entry name" value="FI18310P1-RELATED"/>
    <property type="match status" value="1"/>
</dbReference>
<dbReference type="PROSITE" id="PS00135">
    <property type="entry name" value="TRYPSIN_SER"/>
    <property type="match status" value="1"/>
</dbReference>
<dbReference type="GO" id="GO:0005576">
    <property type="term" value="C:extracellular region"/>
    <property type="evidence" value="ECO:0007669"/>
    <property type="project" value="UniProtKB-SubCell"/>
</dbReference>
<dbReference type="InterPro" id="IPR001254">
    <property type="entry name" value="Trypsin_dom"/>
</dbReference>
<dbReference type="CDD" id="cd00190">
    <property type="entry name" value="Tryp_SPc"/>
    <property type="match status" value="1"/>
</dbReference>
<dbReference type="AlphaFoldDB" id="A0A6I9VIH3"/>
<accession>A0A6I9VIH3</accession>
<dbReference type="Gene3D" id="2.40.10.10">
    <property type="entry name" value="Trypsin-like serine proteases"/>
    <property type="match status" value="1"/>
</dbReference>
<dbReference type="PROSITE" id="PS50240">
    <property type="entry name" value="TRYPSIN_DOM"/>
    <property type="match status" value="1"/>
</dbReference>
<protein>
    <submittedName>
        <fullName evidence="10">Trypsin-1</fullName>
    </submittedName>
</protein>
<dbReference type="Pfam" id="PF00089">
    <property type="entry name" value="Trypsin"/>
    <property type="match status" value="1"/>
</dbReference>
<gene>
    <name evidence="10" type="primary">LOC105233111</name>
</gene>
<dbReference type="InterPro" id="IPR033116">
    <property type="entry name" value="TRYPSIN_SER"/>
</dbReference>
<evidence type="ECO:0000256" key="1">
    <source>
        <dbReference type="ARBA" id="ARBA00007664"/>
    </source>
</evidence>
<evidence type="ECO:0000313" key="9">
    <source>
        <dbReference type="Proteomes" id="UP001652620"/>
    </source>
</evidence>
<dbReference type="InterPro" id="IPR050430">
    <property type="entry name" value="Peptidase_S1"/>
</dbReference>
<dbReference type="PROSITE" id="PS00134">
    <property type="entry name" value="TRYPSIN_HIS"/>
    <property type="match status" value="1"/>
</dbReference>
<dbReference type="GO" id="GO:0016485">
    <property type="term" value="P:protein processing"/>
    <property type="evidence" value="ECO:0007669"/>
    <property type="project" value="UniProtKB-ARBA"/>
</dbReference>
<feature type="domain" description="Peptidase S1" evidence="8">
    <location>
        <begin position="32"/>
        <end position="260"/>
    </location>
</feature>
<keyword evidence="2 6" id="KW-0645">Protease</keyword>
<dbReference type="InterPro" id="IPR009003">
    <property type="entry name" value="Peptidase_S1_PA"/>
</dbReference>
<evidence type="ECO:0000256" key="7">
    <source>
        <dbReference type="SAM" id="SignalP"/>
    </source>
</evidence>
<dbReference type="InterPro" id="IPR043504">
    <property type="entry name" value="Peptidase_S1_PA_chymotrypsin"/>
</dbReference>
<dbReference type="PRINTS" id="PR00722">
    <property type="entry name" value="CHYMOTRYPSIN"/>
</dbReference>
<dbReference type="Proteomes" id="UP001652620">
    <property type="component" value="Chromosome 4"/>
</dbReference>
<keyword evidence="3 6" id="KW-0378">Hydrolase</keyword>
<proteinExistence type="inferred from homology"/>
<organism evidence="9 10">
    <name type="scientific">Bactrocera dorsalis</name>
    <name type="common">Oriental fruit fly</name>
    <name type="synonym">Dacus dorsalis</name>
    <dbReference type="NCBI Taxonomy" id="27457"/>
    <lineage>
        <taxon>Eukaryota</taxon>
        <taxon>Metazoa</taxon>
        <taxon>Ecdysozoa</taxon>
        <taxon>Arthropoda</taxon>
        <taxon>Hexapoda</taxon>
        <taxon>Insecta</taxon>
        <taxon>Pterygota</taxon>
        <taxon>Neoptera</taxon>
        <taxon>Endopterygota</taxon>
        <taxon>Diptera</taxon>
        <taxon>Brachycera</taxon>
        <taxon>Muscomorpha</taxon>
        <taxon>Tephritoidea</taxon>
        <taxon>Tephritidae</taxon>
        <taxon>Bactrocera</taxon>
        <taxon>Bactrocera</taxon>
    </lineage>
</organism>
<dbReference type="InterPro" id="IPR018114">
    <property type="entry name" value="TRYPSIN_HIS"/>
</dbReference>
<sequence>MAQSNGFVRLFLFYSLGLLCLVFKCNAFYPRIVNGTQANEGEFPFVVSLRRASDGRHKCGASLLNRVWVLTAAHCVVKSQPEQLSIQYGGNELVANSTKVSNVSKIIVHENYEPGNLHLNDIALLRLQTPLKFGAKVRAVHLPAAQQDTPDAMPAVLLGWGLNATGGVIQKQLQKVHLQIFSDEECSQRHGTQLHPTTICAGVPEGGRGQCSGDSGGPLLVNGQQVGIVSWSRKPCTVAPYPGVFTEVSAYVDWLQQMIGNDRDDGDWGESEESWEELTTGNLIIVRSKKGVASLLAKHKKA</sequence>
<dbReference type="InParanoid" id="A0A6I9VIH3"/>
<evidence type="ECO:0000256" key="3">
    <source>
        <dbReference type="ARBA" id="ARBA00022801"/>
    </source>
</evidence>
<feature type="signal peptide" evidence="7">
    <location>
        <begin position="1"/>
        <end position="27"/>
    </location>
</feature>
<evidence type="ECO:0000256" key="6">
    <source>
        <dbReference type="RuleBase" id="RU363034"/>
    </source>
</evidence>
<reference evidence="10" key="1">
    <citation type="submission" date="2025-08" db="UniProtKB">
        <authorList>
            <consortium name="RefSeq"/>
        </authorList>
    </citation>
    <scope>IDENTIFICATION</scope>
    <source>
        <tissue evidence="10">Adult</tissue>
    </source>
</reference>
<comment type="similarity">
    <text evidence="1">Belongs to the peptidase S1 family.</text>
</comment>
<evidence type="ECO:0000256" key="4">
    <source>
        <dbReference type="ARBA" id="ARBA00022825"/>
    </source>
</evidence>
<dbReference type="OrthoDB" id="8440449at2759"/>
<dbReference type="PANTHER" id="PTHR24276">
    <property type="entry name" value="POLYSERASE-RELATED"/>
    <property type="match status" value="1"/>
</dbReference>
<keyword evidence="4 6" id="KW-0720">Serine protease</keyword>
<dbReference type="RefSeq" id="XP_011213372.2">
    <property type="nucleotide sequence ID" value="XM_011215070.4"/>
</dbReference>
<dbReference type="InterPro" id="IPR001314">
    <property type="entry name" value="Peptidase_S1A"/>
</dbReference>
<evidence type="ECO:0000313" key="10">
    <source>
        <dbReference type="RefSeq" id="XP_011213372.2"/>
    </source>
</evidence>